<dbReference type="Pfam" id="PF00903">
    <property type="entry name" value="Glyoxalase"/>
    <property type="match status" value="2"/>
</dbReference>
<gene>
    <name evidence="2" type="ORF">EOT10_03325</name>
</gene>
<evidence type="ECO:0000259" key="1">
    <source>
        <dbReference type="PROSITE" id="PS51819"/>
    </source>
</evidence>
<dbReference type="AlphaFoldDB" id="A0A3S2VJH6"/>
<accession>A0A3S2VJH6</accession>
<keyword evidence="3" id="KW-1185">Reference proteome</keyword>
<comment type="caution">
    <text evidence="2">The sequence shown here is derived from an EMBL/GenBank/DDBJ whole genome shotgun (WGS) entry which is preliminary data.</text>
</comment>
<feature type="domain" description="VOC" evidence="1">
    <location>
        <begin position="10"/>
        <end position="123"/>
    </location>
</feature>
<dbReference type="OrthoDB" id="9793039at2"/>
<protein>
    <submittedName>
        <fullName evidence="2">VOC family protein</fullName>
    </submittedName>
</protein>
<dbReference type="InterPro" id="IPR004360">
    <property type="entry name" value="Glyas_Fos-R_dOase_dom"/>
</dbReference>
<dbReference type="SUPFAM" id="SSF54593">
    <property type="entry name" value="Glyoxalase/Bleomycin resistance protein/Dihydroxybiphenyl dioxygenase"/>
    <property type="match status" value="2"/>
</dbReference>
<reference evidence="2 3" key="1">
    <citation type="submission" date="2019-01" db="EMBL/GenBank/DDBJ databases">
        <title>Genome sequences of Streptomyces and Rhizobium isolates collected from root and soil.</title>
        <authorList>
            <person name="Chhettri S."/>
            <person name="Sevigny J.L."/>
            <person name="Sen A."/>
            <person name="Ennis N."/>
            <person name="Tisa L."/>
        </authorList>
    </citation>
    <scope>NUCLEOTIDE SEQUENCE [LARGE SCALE GENOMIC DNA]</scope>
    <source>
        <strain evidence="2 3">San01</strain>
    </source>
</reference>
<dbReference type="RefSeq" id="WP_127826486.1">
    <property type="nucleotide sequence ID" value="NZ_RZYA01000001.1"/>
</dbReference>
<dbReference type="Proteomes" id="UP000283128">
    <property type="component" value="Unassembled WGS sequence"/>
</dbReference>
<evidence type="ECO:0000313" key="3">
    <source>
        <dbReference type="Proteomes" id="UP000283128"/>
    </source>
</evidence>
<dbReference type="Gene3D" id="3.10.180.10">
    <property type="entry name" value="2,3-Dihydroxybiphenyl 1,2-Dioxygenase, domain 1"/>
    <property type="match status" value="2"/>
</dbReference>
<evidence type="ECO:0000313" key="2">
    <source>
        <dbReference type="EMBL" id="RVU28900.1"/>
    </source>
</evidence>
<dbReference type="InterPro" id="IPR052164">
    <property type="entry name" value="Anthracycline_SecMetBiosynth"/>
</dbReference>
<dbReference type="PANTHER" id="PTHR33993">
    <property type="entry name" value="GLYOXALASE-RELATED"/>
    <property type="match status" value="1"/>
</dbReference>
<sequence>MLTTRYVDGSPNWLDLATPDLDAAVSFYSGLFGWQFQSGGPEVGGYGLFQLDGKSVAGAMTVTPDQAPPSWTVYFQTQDTDATVRAAEQAGGSTPYKPMDVLDLGRMAVLADRAGALFGLWQPGRNKGLDLATEDFSLNWIELYAPDVDEAKEFYRSVFGWGTFDVPFPGGIYTTVNPAGTGADDMFGGMVTLRDDPAESDIGAHWMPYFHVPDVDAIADRTRELKGAVRLEPTSLPGVGRIAKITDPQGARFAVIKGDPNQT</sequence>
<name>A0A3S2VJH6_9ACTN</name>
<feature type="domain" description="VOC" evidence="1">
    <location>
        <begin position="137"/>
        <end position="258"/>
    </location>
</feature>
<dbReference type="PANTHER" id="PTHR33993:SF10">
    <property type="entry name" value="CONSERVED PROTEIN"/>
    <property type="match status" value="1"/>
</dbReference>
<proteinExistence type="predicted"/>
<dbReference type="InterPro" id="IPR029068">
    <property type="entry name" value="Glyas_Bleomycin-R_OHBP_Dase"/>
</dbReference>
<dbReference type="EMBL" id="RZYA01000001">
    <property type="protein sequence ID" value="RVU28900.1"/>
    <property type="molecule type" value="Genomic_DNA"/>
</dbReference>
<dbReference type="PROSITE" id="PS51819">
    <property type="entry name" value="VOC"/>
    <property type="match status" value="2"/>
</dbReference>
<dbReference type="CDD" id="cd07247">
    <property type="entry name" value="SgaA_N_like"/>
    <property type="match status" value="2"/>
</dbReference>
<organism evidence="2 3">
    <name type="scientific">Streptomyces antnestii</name>
    <dbReference type="NCBI Taxonomy" id="2494256"/>
    <lineage>
        <taxon>Bacteria</taxon>
        <taxon>Bacillati</taxon>
        <taxon>Actinomycetota</taxon>
        <taxon>Actinomycetes</taxon>
        <taxon>Kitasatosporales</taxon>
        <taxon>Streptomycetaceae</taxon>
        <taxon>Streptomyces</taxon>
    </lineage>
</organism>
<dbReference type="InterPro" id="IPR037523">
    <property type="entry name" value="VOC_core"/>
</dbReference>